<proteinExistence type="predicted"/>
<evidence type="ECO:0008006" key="3">
    <source>
        <dbReference type="Google" id="ProtNLM"/>
    </source>
</evidence>
<dbReference type="STRING" id="1802559.A2372_01890"/>
<reference evidence="1 2" key="1">
    <citation type="journal article" date="2016" name="Nat. Commun.">
        <title>Thousands of microbial genomes shed light on interconnected biogeochemical processes in an aquifer system.</title>
        <authorList>
            <person name="Anantharaman K."/>
            <person name="Brown C.T."/>
            <person name="Hug L.A."/>
            <person name="Sharon I."/>
            <person name="Castelle C.J."/>
            <person name="Probst A.J."/>
            <person name="Thomas B.C."/>
            <person name="Singh A."/>
            <person name="Wilkins M.J."/>
            <person name="Karaoz U."/>
            <person name="Brodie E.L."/>
            <person name="Williams K.H."/>
            <person name="Hubbard S.S."/>
            <person name="Banfield J.F."/>
        </authorList>
    </citation>
    <scope>NUCLEOTIDE SEQUENCE [LARGE SCALE GENOMIC DNA]</scope>
</reference>
<dbReference type="AlphaFoldDB" id="A0A1F8DX68"/>
<name>A0A1F8DX68_9BACT</name>
<dbReference type="Proteomes" id="UP000176422">
    <property type="component" value="Unassembled WGS sequence"/>
</dbReference>
<dbReference type="EMBL" id="MGIT01000001">
    <property type="protein sequence ID" value="OGM93141.1"/>
    <property type="molecule type" value="Genomic_DNA"/>
</dbReference>
<accession>A0A1F8DX68</accession>
<evidence type="ECO:0000313" key="2">
    <source>
        <dbReference type="Proteomes" id="UP000176422"/>
    </source>
</evidence>
<evidence type="ECO:0000313" key="1">
    <source>
        <dbReference type="EMBL" id="OGM93141.1"/>
    </source>
</evidence>
<sequence length="73" mass="8075">MAFSLFRVKYVPVYTAFDVNRAWIVQEKLLCNGIKASIEVESCTQADLCASKASYSVCVPGNKANKAKELLDK</sequence>
<comment type="caution">
    <text evidence="1">The sequence shown here is derived from an EMBL/GenBank/DDBJ whole genome shotgun (WGS) entry which is preliminary data.</text>
</comment>
<organism evidence="1 2">
    <name type="scientific">Candidatus Wolfebacteria bacterium RIFOXYB1_FULL_54_12</name>
    <dbReference type="NCBI Taxonomy" id="1802559"/>
    <lineage>
        <taxon>Bacteria</taxon>
        <taxon>Candidatus Wolfeibacteriota</taxon>
    </lineage>
</organism>
<protein>
    <recommendedName>
        <fullName evidence="3">DUF2007 domain-containing protein</fullName>
    </recommendedName>
</protein>
<gene>
    <name evidence="1" type="ORF">A2372_01890</name>
</gene>